<dbReference type="Pfam" id="PF03080">
    <property type="entry name" value="Neprosin"/>
    <property type="match status" value="1"/>
</dbReference>
<dbReference type="EMBL" id="CAKOAT010107599">
    <property type="protein sequence ID" value="CAH8327278.1"/>
    <property type="molecule type" value="Genomic_DNA"/>
</dbReference>
<feature type="chain" id="PRO_5044781568" description="Neprosin PEP catalytic domain-containing protein" evidence="1">
    <location>
        <begin position="26"/>
        <end position="332"/>
    </location>
</feature>
<dbReference type="Proteomes" id="UP001642260">
    <property type="component" value="Unassembled WGS sequence"/>
</dbReference>
<sequence length="332" mass="36908">MSKGTRMALVMNLLSLLSFGVLVHSDQSTMPLRSFKIGENVTYDCIDINMQSGLDHPLLKNHTIQMKPSVSRTKSKSQIGINHVQKQTIPCPDGTIPVWRNTKEFITNAQVLAEKHIAGVRSHNGPYHGVEAWFDVLQLDIAKDQASYSQIYIGSGSNKQVNYISAGWMINPSFFGDVRTWTYGFWKGKDGKGCYNTACSGFVHVSQTIPIVQPVHIPVGSTVSLQYSIHQDKNTGNWWLTEVGLGDIGYWPKELFNLLDNGAIMVGASGTVQASRYGSSPPMGNGQFPRANQPTKSAVFTNIEVLDSNYEQHKMNYVPTEWMMSYLTVKPL</sequence>
<feature type="signal peptide" evidence="1">
    <location>
        <begin position="1"/>
        <end position="25"/>
    </location>
</feature>
<proteinExistence type="predicted"/>
<keyword evidence="4" id="KW-1185">Reference proteome</keyword>
<accession>A0ABC8JPZ7</accession>
<dbReference type="InterPro" id="IPR053168">
    <property type="entry name" value="Glutamic_endopeptidase"/>
</dbReference>
<evidence type="ECO:0000256" key="1">
    <source>
        <dbReference type="SAM" id="SignalP"/>
    </source>
</evidence>
<dbReference type="PANTHER" id="PTHR31589">
    <property type="entry name" value="PROTEIN, PUTATIVE (DUF239)-RELATED-RELATED"/>
    <property type="match status" value="1"/>
</dbReference>
<dbReference type="InterPro" id="IPR025521">
    <property type="entry name" value="Neprosin_propep"/>
</dbReference>
<gene>
    <name evidence="3" type="ORF">ERUC_LOCUS11023</name>
</gene>
<evidence type="ECO:0000313" key="3">
    <source>
        <dbReference type="EMBL" id="CAH8327278.1"/>
    </source>
</evidence>
<evidence type="ECO:0000259" key="2">
    <source>
        <dbReference type="PROSITE" id="PS52045"/>
    </source>
</evidence>
<keyword evidence="1" id="KW-0732">Signal</keyword>
<name>A0ABC8JPZ7_ERUVS</name>
<reference evidence="3 4" key="1">
    <citation type="submission" date="2022-03" db="EMBL/GenBank/DDBJ databases">
        <authorList>
            <person name="Macdonald S."/>
            <person name="Ahmed S."/>
            <person name="Newling K."/>
        </authorList>
    </citation>
    <scope>NUCLEOTIDE SEQUENCE [LARGE SCALE GENOMIC DNA]</scope>
</reference>
<dbReference type="Pfam" id="PF14365">
    <property type="entry name" value="Neprosin_AP"/>
    <property type="match status" value="1"/>
</dbReference>
<evidence type="ECO:0000313" key="4">
    <source>
        <dbReference type="Proteomes" id="UP001642260"/>
    </source>
</evidence>
<dbReference type="PROSITE" id="PS52045">
    <property type="entry name" value="NEPROSIN_PEP_CD"/>
    <property type="match status" value="1"/>
</dbReference>
<dbReference type="Gene3D" id="3.90.1320.10">
    <property type="entry name" value="Outer-capsid protein sigma 3, large lobe"/>
    <property type="match status" value="1"/>
</dbReference>
<dbReference type="InterPro" id="IPR004314">
    <property type="entry name" value="Neprosin"/>
</dbReference>
<dbReference type="PANTHER" id="PTHR31589:SF60">
    <property type="entry name" value="NEPROSIN DOMAIN-CONTAINING PROTEIN-RELATED"/>
    <property type="match status" value="1"/>
</dbReference>
<organism evidence="3 4">
    <name type="scientific">Eruca vesicaria subsp. sativa</name>
    <name type="common">Garden rocket</name>
    <name type="synonym">Eruca sativa</name>
    <dbReference type="NCBI Taxonomy" id="29727"/>
    <lineage>
        <taxon>Eukaryota</taxon>
        <taxon>Viridiplantae</taxon>
        <taxon>Streptophyta</taxon>
        <taxon>Embryophyta</taxon>
        <taxon>Tracheophyta</taxon>
        <taxon>Spermatophyta</taxon>
        <taxon>Magnoliopsida</taxon>
        <taxon>eudicotyledons</taxon>
        <taxon>Gunneridae</taxon>
        <taxon>Pentapetalae</taxon>
        <taxon>rosids</taxon>
        <taxon>malvids</taxon>
        <taxon>Brassicales</taxon>
        <taxon>Brassicaceae</taxon>
        <taxon>Brassiceae</taxon>
        <taxon>Eruca</taxon>
    </lineage>
</organism>
<dbReference type="AlphaFoldDB" id="A0ABC8JPZ7"/>
<comment type="caution">
    <text evidence="3">The sequence shown here is derived from an EMBL/GenBank/DDBJ whole genome shotgun (WGS) entry which is preliminary data.</text>
</comment>
<feature type="domain" description="Neprosin PEP catalytic" evidence="2">
    <location>
        <begin position="108"/>
        <end position="332"/>
    </location>
</feature>
<protein>
    <recommendedName>
        <fullName evidence="2">Neprosin PEP catalytic domain-containing protein</fullName>
    </recommendedName>
</protein>